<feature type="transmembrane region" description="Helical" evidence="2">
    <location>
        <begin position="528"/>
        <end position="544"/>
    </location>
</feature>
<comment type="caution">
    <text evidence="3">The sequence shown here is derived from an EMBL/GenBank/DDBJ whole genome shotgun (WGS) entry which is preliminary data.</text>
</comment>
<keyword evidence="4" id="KW-1185">Reference proteome</keyword>
<dbReference type="Proteomes" id="UP000791080">
    <property type="component" value="Unassembled WGS sequence"/>
</dbReference>
<feature type="transmembrane region" description="Helical" evidence="2">
    <location>
        <begin position="233"/>
        <end position="252"/>
    </location>
</feature>
<evidence type="ECO:0000313" key="3">
    <source>
        <dbReference type="EMBL" id="MCP2333714.1"/>
    </source>
</evidence>
<keyword evidence="2" id="KW-0812">Transmembrane</keyword>
<evidence type="ECO:0000256" key="2">
    <source>
        <dbReference type="SAM" id="Phobius"/>
    </source>
</evidence>
<feature type="transmembrane region" description="Helical" evidence="2">
    <location>
        <begin position="386"/>
        <end position="407"/>
    </location>
</feature>
<feature type="transmembrane region" description="Helical" evidence="2">
    <location>
        <begin position="496"/>
        <end position="516"/>
    </location>
</feature>
<reference evidence="3 4" key="1">
    <citation type="submission" date="2022-06" db="EMBL/GenBank/DDBJ databases">
        <title>Genomic Encyclopedia of Type Strains, Phase I: the one thousand microbial genomes (KMG-I) project.</title>
        <authorList>
            <person name="Kyrpides N."/>
        </authorList>
    </citation>
    <scope>NUCLEOTIDE SEQUENCE [LARGE SCALE GENOMIC DNA]</scope>
    <source>
        <strain evidence="3 4">DSM 43889</strain>
    </source>
</reference>
<feature type="transmembrane region" description="Helical" evidence="2">
    <location>
        <begin position="172"/>
        <end position="192"/>
    </location>
</feature>
<feature type="transmembrane region" description="Helical" evidence="2">
    <location>
        <begin position="303"/>
        <end position="322"/>
    </location>
</feature>
<dbReference type="EMBL" id="AUBJ02000001">
    <property type="protein sequence ID" value="MCP2333714.1"/>
    <property type="molecule type" value="Genomic_DNA"/>
</dbReference>
<keyword evidence="2" id="KW-0472">Membrane</keyword>
<evidence type="ECO:0000313" key="4">
    <source>
        <dbReference type="Proteomes" id="UP000791080"/>
    </source>
</evidence>
<feature type="transmembrane region" description="Helical" evidence="2">
    <location>
        <begin position="342"/>
        <end position="365"/>
    </location>
</feature>
<accession>A0ABT1JMF8</accession>
<protein>
    <submittedName>
        <fullName evidence="3">Lipase (Class 3)</fullName>
    </submittedName>
</protein>
<sequence length="863" mass="90880">MVIPGPDTRVVELRVHGVLGTTPEDLTGSVSAVEVAGDGLGQLVRPADRLRRPAPGPMLNAGGRPVPRVVEGYVWGGMTSGGFAKATWALLFPFAMANVAHWMLPPVREGSAASRGLGHLLRALLRLAALLLSCLLVSQLTVIFLDLVATQCLRPGSSCLPFAPDSLRGWDLGRAVLGLLPVVALVAVLHRVSTVSWKVNRSSDPLPADPERRRSRLAGLPGETVIADPDTPVLRMTHTVATLAVVAILALGGPTGATDGSNDWLWWSAAALFLFGLLATALLDDPPELRARGGLGGRLRRFLGSWPSQVMVGASVLLVALVSVRLGPLPAELPASTLTVEVVAALLALCCVLFGALLVPAAWLARVEWRGQPRDQRPWAGGWFSAPVLTLAALLGAGFGAGLTLTVRQLLGRGHLADPEGYEAITLLWGAGAVLAVVAVAVVVPVVLFRRWLAERRDRLAPPETTLLHAGRPEDSRVGARAWWWAAAQRRHLHHILLLVAGVLSAGALIALVVRLADVSLPDWFDPLAGIGVVVLAALALALLRTVHLAKRRPETAKVLGILADLTSFWPREAHPTVPPCYALKVIPELADRVVHHLKDPGVRVVITGHSQGSLLAAVTAARLAQSLPDADRHRVGLVTHGSQLQWIYARAFPSVVPLSSLAELSGALRGRWRSLCRGTDPLGGPVTTWNRQVYEGTLIGVGFRADGSVGPLPAATRSPNGALVLGGDHWLPDPMRGPFTGRRWSPGVLSHYDYPVDPEWDRAVAIAAGLELPPRDTPTTGSLLSALGVGSDGAAAGQSPPRGAADPIDGGGGGSADPEGRGRPPGRPSKTSLSDPVPPPTEIPRGRSTPWERAAELPVKGG</sequence>
<gene>
    <name evidence="3" type="ORF">G443_003984</name>
</gene>
<organism evidence="3 4">
    <name type="scientific">Actinoalloteichus caeruleus DSM 43889</name>
    <dbReference type="NCBI Taxonomy" id="1120930"/>
    <lineage>
        <taxon>Bacteria</taxon>
        <taxon>Bacillati</taxon>
        <taxon>Actinomycetota</taxon>
        <taxon>Actinomycetes</taxon>
        <taxon>Pseudonocardiales</taxon>
        <taxon>Pseudonocardiaceae</taxon>
        <taxon>Actinoalloteichus</taxon>
        <taxon>Actinoalloteichus cyanogriseus</taxon>
    </lineage>
</organism>
<dbReference type="Gene3D" id="3.40.50.1820">
    <property type="entry name" value="alpha/beta hydrolase"/>
    <property type="match status" value="1"/>
</dbReference>
<feature type="transmembrane region" description="Helical" evidence="2">
    <location>
        <begin position="264"/>
        <end position="283"/>
    </location>
</feature>
<evidence type="ECO:0000256" key="1">
    <source>
        <dbReference type="SAM" id="MobiDB-lite"/>
    </source>
</evidence>
<feature type="transmembrane region" description="Helical" evidence="2">
    <location>
        <begin position="124"/>
        <end position="145"/>
    </location>
</feature>
<feature type="transmembrane region" description="Helical" evidence="2">
    <location>
        <begin position="427"/>
        <end position="449"/>
    </location>
</feature>
<keyword evidence="2" id="KW-1133">Transmembrane helix</keyword>
<feature type="region of interest" description="Disordered" evidence="1">
    <location>
        <begin position="792"/>
        <end position="863"/>
    </location>
</feature>
<dbReference type="InterPro" id="IPR029058">
    <property type="entry name" value="AB_hydrolase_fold"/>
</dbReference>
<name>A0ABT1JMF8_ACTCY</name>
<proteinExistence type="predicted"/>
<dbReference type="SUPFAM" id="SSF53474">
    <property type="entry name" value="alpha/beta-Hydrolases"/>
    <property type="match status" value="1"/>
</dbReference>